<evidence type="ECO:0000313" key="2">
    <source>
        <dbReference type="Proteomes" id="UP000326476"/>
    </source>
</evidence>
<keyword evidence="2" id="KW-1185">Reference proteome</keyword>
<dbReference type="EMBL" id="VYVN01000024">
    <property type="protein sequence ID" value="KAA9238592.1"/>
    <property type="molecule type" value="Genomic_DNA"/>
</dbReference>
<reference evidence="2" key="1">
    <citation type="submission" date="2019-09" db="EMBL/GenBank/DDBJ databases">
        <title>Draft genome sequence assemblies of isolates from the urinary tract.</title>
        <authorList>
            <person name="Mores C.R."/>
            <person name="Putonti C."/>
            <person name="Wolfe A.J."/>
        </authorList>
    </citation>
    <scope>NUCLEOTIDE SEQUENCE [LARGE SCALE GENOMIC DNA]</scope>
    <source>
        <strain evidence="2">UMB8614</strain>
    </source>
</reference>
<organism evidence="1 2">
    <name type="scientific">Aerococcus tenax</name>
    <dbReference type="NCBI Taxonomy" id="3078812"/>
    <lineage>
        <taxon>Bacteria</taxon>
        <taxon>Bacillati</taxon>
        <taxon>Bacillota</taxon>
        <taxon>Bacilli</taxon>
        <taxon>Lactobacillales</taxon>
        <taxon>Aerococcaceae</taxon>
        <taxon>Aerococcus</taxon>
    </lineage>
</organism>
<name>A0A329PH23_9LACT</name>
<comment type="caution">
    <text evidence="1">The sequence shown here is derived from an EMBL/GenBank/DDBJ whole genome shotgun (WGS) entry which is preliminary data.</text>
</comment>
<dbReference type="Proteomes" id="UP000326476">
    <property type="component" value="Unassembled WGS sequence"/>
</dbReference>
<proteinExistence type="predicted"/>
<gene>
    <name evidence="1" type="ORF">F6I34_08085</name>
</gene>
<accession>A0A329PH23</accession>
<sequence length="89" mass="10496">MFNKIDNLITKAKYMFFTKKLNQLTMDFFKQANIEDTKEMKRLVQPLGELSVKITMLVLTELVSEKERDPILDAMLKYSMEATEELENE</sequence>
<dbReference type="AlphaFoldDB" id="A0A329PH23"/>
<protein>
    <submittedName>
        <fullName evidence="1">Uncharacterized protein</fullName>
    </submittedName>
</protein>
<evidence type="ECO:0000313" key="1">
    <source>
        <dbReference type="EMBL" id="KAA9238592.1"/>
    </source>
</evidence>
<dbReference type="RefSeq" id="WP_111853311.1">
    <property type="nucleotide sequence ID" value="NZ_CP127382.2"/>
</dbReference>